<protein>
    <submittedName>
        <fullName evidence="1">Uncharacterized protein</fullName>
    </submittedName>
</protein>
<dbReference type="Proteomes" id="UP000001593">
    <property type="component" value="Unassembled WGS sequence"/>
</dbReference>
<reference evidence="1 2" key="1">
    <citation type="journal article" date="2007" name="Science">
        <title>Sea anemone genome reveals ancestral eumetazoan gene repertoire and genomic organization.</title>
        <authorList>
            <person name="Putnam N.H."/>
            <person name="Srivastava M."/>
            <person name="Hellsten U."/>
            <person name="Dirks B."/>
            <person name="Chapman J."/>
            <person name="Salamov A."/>
            <person name="Terry A."/>
            <person name="Shapiro H."/>
            <person name="Lindquist E."/>
            <person name="Kapitonov V.V."/>
            <person name="Jurka J."/>
            <person name="Genikhovich G."/>
            <person name="Grigoriev I.V."/>
            <person name="Lucas S.M."/>
            <person name="Steele R.E."/>
            <person name="Finnerty J.R."/>
            <person name="Technau U."/>
            <person name="Martindale M.Q."/>
            <person name="Rokhsar D.S."/>
        </authorList>
    </citation>
    <scope>NUCLEOTIDE SEQUENCE [LARGE SCALE GENOMIC DNA]</scope>
    <source>
        <strain evidence="2">CH2 X CH6</strain>
    </source>
</reference>
<name>A7S2Q2_NEMVE</name>
<feature type="non-terminal residue" evidence="1">
    <location>
        <position position="99"/>
    </location>
</feature>
<gene>
    <name evidence="1" type="ORF">NEMVEDRAFT_v1g102255</name>
</gene>
<feature type="non-terminal residue" evidence="1">
    <location>
        <position position="1"/>
    </location>
</feature>
<proteinExistence type="predicted"/>
<dbReference type="InParanoid" id="A7S2Q2"/>
<organism evidence="1 2">
    <name type="scientific">Nematostella vectensis</name>
    <name type="common">Starlet sea anemone</name>
    <dbReference type="NCBI Taxonomy" id="45351"/>
    <lineage>
        <taxon>Eukaryota</taxon>
        <taxon>Metazoa</taxon>
        <taxon>Cnidaria</taxon>
        <taxon>Anthozoa</taxon>
        <taxon>Hexacorallia</taxon>
        <taxon>Actiniaria</taxon>
        <taxon>Edwardsiidae</taxon>
        <taxon>Nematostella</taxon>
    </lineage>
</organism>
<dbReference type="eggNOG" id="KOG1809">
    <property type="taxonomic scope" value="Eukaryota"/>
</dbReference>
<keyword evidence="2" id="KW-1185">Reference proteome</keyword>
<dbReference type="PhylomeDB" id="A7S2Q2"/>
<sequence length="99" mass="11419">RRYKRTVYWVSMLDGLQRVLLFTEDSYLATRARKSSECEPIKMEVFVSLDGVGLSLVNNKPEEVSYITLSSSTSIWQVQKSPGRWKTLNLELSSWLEDA</sequence>
<evidence type="ECO:0000313" key="1">
    <source>
        <dbReference type="EMBL" id="EDO42078.1"/>
    </source>
</evidence>
<dbReference type="AlphaFoldDB" id="A7S2Q2"/>
<dbReference type="HOGENOM" id="CLU_2326702_0_0_1"/>
<evidence type="ECO:0000313" key="2">
    <source>
        <dbReference type="Proteomes" id="UP000001593"/>
    </source>
</evidence>
<dbReference type="EMBL" id="DS469569">
    <property type="protein sequence ID" value="EDO42078.1"/>
    <property type="molecule type" value="Genomic_DNA"/>
</dbReference>
<accession>A7S2Q2</accession>